<keyword evidence="2" id="KW-0812">Transmembrane</keyword>
<evidence type="ECO:0000256" key="1">
    <source>
        <dbReference type="SAM" id="Coils"/>
    </source>
</evidence>
<evidence type="ECO:0000313" key="7">
    <source>
        <dbReference type="Proteomes" id="UP001161691"/>
    </source>
</evidence>
<dbReference type="InterPro" id="IPR006189">
    <property type="entry name" value="CHASE_dom"/>
</dbReference>
<evidence type="ECO:0000256" key="2">
    <source>
        <dbReference type="SAM" id="Phobius"/>
    </source>
</evidence>
<dbReference type="SUPFAM" id="SSF141868">
    <property type="entry name" value="EAL domain-like"/>
    <property type="match status" value="1"/>
</dbReference>
<dbReference type="RefSeq" id="WP_282907143.1">
    <property type="nucleotide sequence ID" value="NZ_JAGRPV010000001.1"/>
</dbReference>
<dbReference type="PROSITE" id="PS50883">
    <property type="entry name" value="EAL"/>
    <property type="match status" value="1"/>
</dbReference>
<dbReference type="EMBL" id="JAGRPV010000001">
    <property type="protein sequence ID" value="MDI4644117.1"/>
    <property type="molecule type" value="Genomic_DNA"/>
</dbReference>
<keyword evidence="7" id="KW-1185">Reference proteome</keyword>
<dbReference type="InterPro" id="IPR052155">
    <property type="entry name" value="Biofilm_reg_signaling"/>
</dbReference>
<dbReference type="InterPro" id="IPR043128">
    <property type="entry name" value="Rev_trsase/Diguanyl_cyclase"/>
</dbReference>
<proteinExistence type="predicted"/>
<evidence type="ECO:0000259" key="3">
    <source>
        <dbReference type="PROSITE" id="PS50839"/>
    </source>
</evidence>
<dbReference type="CDD" id="cd01948">
    <property type="entry name" value="EAL"/>
    <property type="match status" value="1"/>
</dbReference>
<dbReference type="InterPro" id="IPR035919">
    <property type="entry name" value="EAL_sf"/>
</dbReference>
<dbReference type="InterPro" id="IPR000160">
    <property type="entry name" value="GGDEF_dom"/>
</dbReference>
<feature type="coiled-coil region" evidence="1">
    <location>
        <begin position="296"/>
        <end position="337"/>
    </location>
</feature>
<dbReference type="Gene3D" id="3.30.70.270">
    <property type="match status" value="1"/>
</dbReference>
<dbReference type="CDD" id="cd01949">
    <property type="entry name" value="GGDEF"/>
    <property type="match status" value="1"/>
</dbReference>
<dbReference type="PROSITE" id="PS50839">
    <property type="entry name" value="CHASE"/>
    <property type="match status" value="1"/>
</dbReference>
<name>A0ABT6TBA0_9BACL</name>
<feature type="transmembrane region" description="Helical" evidence="2">
    <location>
        <begin position="16"/>
        <end position="37"/>
    </location>
</feature>
<organism evidence="6 7">
    <name type="scientific">Cohnella hashimotonis</name>
    <dbReference type="NCBI Taxonomy" id="2826895"/>
    <lineage>
        <taxon>Bacteria</taxon>
        <taxon>Bacillati</taxon>
        <taxon>Bacillota</taxon>
        <taxon>Bacilli</taxon>
        <taxon>Bacillales</taxon>
        <taxon>Paenibacillaceae</taxon>
        <taxon>Cohnella</taxon>
    </lineage>
</organism>
<feature type="domain" description="EAL" evidence="4">
    <location>
        <begin position="517"/>
        <end position="769"/>
    </location>
</feature>
<dbReference type="Pfam" id="PF00990">
    <property type="entry name" value="GGDEF"/>
    <property type="match status" value="1"/>
</dbReference>
<keyword evidence="2" id="KW-0472">Membrane</keyword>
<dbReference type="PROSITE" id="PS50887">
    <property type="entry name" value="GGDEF"/>
    <property type="match status" value="1"/>
</dbReference>
<gene>
    <name evidence="6" type="ORF">KB449_04055</name>
</gene>
<dbReference type="Gene3D" id="3.20.20.450">
    <property type="entry name" value="EAL domain"/>
    <property type="match status" value="1"/>
</dbReference>
<dbReference type="SMART" id="SM00052">
    <property type="entry name" value="EAL"/>
    <property type="match status" value="1"/>
</dbReference>
<reference evidence="6" key="1">
    <citation type="submission" date="2023-04" db="EMBL/GenBank/DDBJ databases">
        <title>Comparative genomic analysis of Cohnella hashimotonis sp. nov., isolated from the International Space Station.</title>
        <authorList>
            <person name="Venkateswaran K."/>
            <person name="Simpson A."/>
        </authorList>
    </citation>
    <scope>NUCLEOTIDE SEQUENCE</scope>
    <source>
        <strain evidence="6">F6_2S_P_1</strain>
    </source>
</reference>
<dbReference type="Pfam" id="PF00563">
    <property type="entry name" value="EAL"/>
    <property type="match status" value="1"/>
</dbReference>
<feature type="domain" description="CHASE" evidence="3">
    <location>
        <begin position="123"/>
        <end position="205"/>
    </location>
</feature>
<protein>
    <submittedName>
        <fullName evidence="6">EAL domain-containing protein</fullName>
    </submittedName>
</protein>
<dbReference type="SMART" id="SM01079">
    <property type="entry name" value="CHASE"/>
    <property type="match status" value="1"/>
</dbReference>
<feature type="domain" description="GGDEF" evidence="5">
    <location>
        <begin position="372"/>
        <end position="508"/>
    </location>
</feature>
<feature type="transmembrane region" description="Helical" evidence="2">
    <location>
        <begin position="265"/>
        <end position="283"/>
    </location>
</feature>
<dbReference type="PANTHER" id="PTHR44757">
    <property type="entry name" value="DIGUANYLATE CYCLASE DGCP"/>
    <property type="match status" value="1"/>
</dbReference>
<keyword evidence="2" id="KW-1133">Transmembrane helix</keyword>
<dbReference type="SMART" id="SM00267">
    <property type="entry name" value="GGDEF"/>
    <property type="match status" value="1"/>
</dbReference>
<dbReference type="SUPFAM" id="SSF55073">
    <property type="entry name" value="Nucleotide cyclase"/>
    <property type="match status" value="1"/>
</dbReference>
<accession>A0ABT6TBA0</accession>
<dbReference type="InterPro" id="IPR029787">
    <property type="entry name" value="Nucleotide_cyclase"/>
</dbReference>
<evidence type="ECO:0000259" key="4">
    <source>
        <dbReference type="PROSITE" id="PS50883"/>
    </source>
</evidence>
<evidence type="ECO:0000259" key="5">
    <source>
        <dbReference type="PROSITE" id="PS50887"/>
    </source>
</evidence>
<dbReference type="Proteomes" id="UP001161691">
    <property type="component" value="Unassembled WGS sequence"/>
</dbReference>
<dbReference type="NCBIfam" id="TIGR00254">
    <property type="entry name" value="GGDEF"/>
    <property type="match status" value="1"/>
</dbReference>
<comment type="caution">
    <text evidence="6">The sequence shown here is derived from an EMBL/GenBank/DDBJ whole genome shotgun (WGS) entry which is preliminary data.</text>
</comment>
<sequence length="771" mass="86369">MHATEPIHTSARKAALGVWALLLVIFIILSVPIAWSTSLYEDRIVRKADQDAAAALAAQANSLRLAVERRLLLSESLKAFADTELMNGKEIDSARFNEFASHFVPRIPDVRNISLYPDGIARYVYPSAGNETLFGLNLFEHPDPEVRDNATRTMKMDGVTLIGPRELTQGGIGLLTRQSIFVNGRFWGFASIVLDVPALIREGIQTSDTGELDIALRANGRLLLGDESLFDGEGLRERVKLPEGEWAFAGKLKESQLREIESKVLLIRVISMICVALILYLLYVQLTGKANLDVKVRERTSELQRANETIEASNEELIAIEEELREQNRMLESKEQELRYLAYHDAVTGAYNRTYFNQHLEEQRAAAERRGRKLALLYLDLDQFKLVNDTLGHTFGDILLKDAAMRLQGIQNEGYPGVAFYRIGGDEFTIILPHIEDSEAGTQLAAQVIELFRQPFYLKGAEYYLTASIGIALYPDHGADAPTLIKHADKAMYAAKEAGKNRYKCYDGTDQAGASELMELRSYLRKALSRGELELYYQPQIQAGSAQLVGMEALLRWNHPKLGPVSPQQFIPLAEETGLIVEIGEWVLRVACAQNKAWQEAGFPELRIAVNLSARQFASGDVAASVRGALEASGLEPRYLELEITENMAMKNENLPTLELLRDMGITLSIDDFGTQHSSLGYLKSLPISRIKIDRSFVSGIGKDERDEAIIHAMMLVARRLKLSVVAEGVETEAQYRFLAEHECDDIQGFLFYRPQPAELIRKVLLQHWKS</sequence>
<evidence type="ECO:0000313" key="6">
    <source>
        <dbReference type="EMBL" id="MDI4644117.1"/>
    </source>
</evidence>
<dbReference type="PANTHER" id="PTHR44757:SF2">
    <property type="entry name" value="BIOFILM ARCHITECTURE MAINTENANCE PROTEIN MBAA"/>
    <property type="match status" value="1"/>
</dbReference>
<keyword evidence="1" id="KW-0175">Coiled coil</keyword>
<dbReference type="InterPro" id="IPR001633">
    <property type="entry name" value="EAL_dom"/>
</dbReference>